<accession>A0A195CKL5</accession>
<name>A0A195CKL5_9HYME</name>
<protein>
    <submittedName>
        <fullName evidence="1">Uncharacterized protein</fullName>
    </submittedName>
</protein>
<evidence type="ECO:0000313" key="1">
    <source>
        <dbReference type="EMBL" id="KYN00997.1"/>
    </source>
</evidence>
<sequence length="95" mass="10896">MREVSSERYKNFYPGSTSGIYQHRRGAADFLSERIVRAQVKQWSTKCREVSKLLREIAEKRQEAAGGDEDEEWGSCMLLRSRSLTIMLKKGVLVG</sequence>
<proteinExistence type="predicted"/>
<gene>
    <name evidence="1" type="ORF">ALC62_08223</name>
</gene>
<dbReference type="Proteomes" id="UP000078542">
    <property type="component" value="Unassembled WGS sequence"/>
</dbReference>
<evidence type="ECO:0000313" key="2">
    <source>
        <dbReference type="Proteomes" id="UP000078542"/>
    </source>
</evidence>
<dbReference type="AlphaFoldDB" id="A0A195CKL5"/>
<keyword evidence="2" id="KW-1185">Reference proteome</keyword>
<reference evidence="1 2" key="1">
    <citation type="submission" date="2016-03" db="EMBL/GenBank/DDBJ databases">
        <title>Cyphomyrmex costatus WGS genome.</title>
        <authorList>
            <person name="Nygaard S."/>
            <person name="Hu H."/>
            <person name="Boomsma J."/>
            <person name="Zhang G."/>
        </authorList>
    </citation>
    <scope>NUCLEOTIDE SEQUENCE [LARGE SCALE GENOMIC DNA]</scope>
    <source>
        <strain evidence="1">MS0001</strain>
        <tissue evidence="1">Whole body</tissue>
    </source>
</reference>
<organism evidence="1 2">
    <name type="scientific">Cyphomyrmex costatus</name>
    <dbReference type="NCBI Taxonomy" id="456900"/>
    <lineage>
        <taxon>Eukaryota</taxon>
        <taxon>Metazoa</taxon>
        <taxon>Ecdysozoa</taxon>
        <taxon>Arthropoda</taxon>
        <taxon>Hexapoda</taxon>
        <taxon>Insecta</taxon>
        <taxon>Pterygota</taxon>
        <taxon>Neoptera</taxon>
        <taxon>Endopterygota</taxon>
        <taxon>Hymenoptera</taxon>
        <taxon>Apocrita</taxon>
        <taxon>Aculeata</taxon>
        <taxon>Formicoidea</taxon>
        <taxon>Formicidae</taxon>
        <taxon>Myrmicinae</taxon>
        <taxon>Cyphomyrmex</taxon>
    </lineage>
</organism>
<dbReference type="EMBL" id="KQ977642">
    <property type="protein sequence ID" value="KYN00997.1"/>
    <property type="molecule type" value="Genomic_DNA"/>
</dbReference>